<sequence>MDVLTCVGLATLEVAIARSIGITTSFATSQVILIVFILHYFAIKYYRTYLYPKHFSPWRHLPTPQASRSFIAATSLRKLLLTLSQDNQFLVGQAIKIFKADTPVSVFVKWMEQNPDAPFIRYLTFGNGEMLLVNSPSAHREVLQANCYSFKKPDRFRRMIKQFAGEKSLAMLEFGEHRQHRKMLAGVFTPANIRRLAPVFAAKAKEMHDLFDQAIASHDGKTGIIDCTHTYSKATLDAVGIAIFGVDLAQTKNSAISGKLDDQYSFADAYEDLFAMDATGKVLLLLNSFIPIRWLPLKANRQFLFAINWLDETLIGLVRDRRREISEAIAAGKYDKQSRDLLSFLVEESLPGGAAAGISDKHIADHLLVFMGAGHDSSADMASWSTYIMATHPDIQDRLRTEVQNLVARSPEPTSTDIEALPYLDNFFRESLRMYPPGTTMHRQAVKDLTIQGVFIPKGSSLDMAPAVTSMNPLIWGDDAQQVRPDRWDKATNEQLAVWSNNVFSNGPRICIGKAFAQLELKMMLFDIVRHYRFLGVEGSFTVENPALTLRPNGLKIRLEKIT</sequence>
<keyword evidence="5 7" id="KW-0408">Iron</keyword>
<proteinExistence type="inferred from homology"/>
<dbReference type="InterPro" id="IPR002403">
    <property type="entry name" value="Cyt_P450_E_grp-IV"/>
</dbReference>
<name>A0ABR2UQL5_9PEZI</name>
<keyword evidence="8" id="KW-0812">Transmembrane</keyword>
<evidence type="ECO:0000256" key="7">
    <source>
        <dbReference type="RuleBase" id="RU000461"/>
    </source>
</evidence>
<accession>A0ABR2UQL5</accession>
<evidence type="ECO:0000256" key="6">
    <source>
        <dbReference type="ARBA" id="ARBA00023033"/>
    </source>
</evidence>
<feature type="transmembrane region" description="Helical" evidence="8">
    <location>
        <begin position="27"/>
        <end position="46"/>
    </location>
</feature>
<dbReference type="Gene3D" id="1.10.630.10">
    <property type="entry name" value="Cytochrome P450"/>
    <property type="match status" value="1"/>
</dbReference>
<evidence type="ECO:0000256" key="3">
    <source>
        <dbReference type="ARBA" id="ARBA00022617"/>
    </source>
</evidence>
<dbReference type="PRINTS" id="PR00385">
    <property type="entry name" value="P450"/>
</dbReference>
<dbReference type="Proteomes" id="UP001408356">
    <property type="component" value="Unassembled WGS sequence"/>
</dbReference>
<evidence type="ECO:0000256" key="2">
    <source>
        <dbReference type="ARBA" id="ARBA00010617"/>
    </source>
</evidence>
<keyword evidence="3 7" id="KW-0349">Heme</keyword>
<dbReference type="InterPro" id="IPR036396">
    <property type="entry name" value="Cyt_P450_sf"/>
</dbReference>
<keyword evidence="4 7" id="KW-0479">Metal-binding</keyword>
<dbReference type="SUPFAM" id="SSF48264">
    <property type="entry name" value="Cytochrome P450"/>
    <property type="match status" value="1"/>
</dbReference>
<reference evidence="9 10" key="1">
    <citation type="journal article" date="2024" name="J. Plant Pathol.">
        <title>Sequence and assembly of the genome of Seiridium unicorne, isolate CBS 538.82, causal agent of cypress canker disease.</title>
        <authorList>
            <person name="Scali E."/>
            <person name="Rocca G.D."/>
            <person name="Danti R."/>
            <person name="Garbelotto M."/>
            <person name="Barberini S."/>
            <person name="Baroncelli R."/>
            <person name="Emiliani G."/>
        </authorList>
    </citation>
    <scope>NUCLEOTIDE SEQUENCE [LARGE SCALE GENOMIC DNA]</scope>
    <source>
        <strain evidence="9 10">BM-138-508</strain>
    </source>
</reference>
<evidence type="ECO:0000313" key="10">
    <source>
        <dbReference type="Proteomes" id="UP001408356"/>
    </source>
</evidence>
<dbReference type="PANTHER" id="PTHR24305">
    <property type="entry name" value="CYTOCHROME P450"/>
    <property type="match status" value="1"/>
</dbReference>
<dbReference type="Pfam" id="PF00067">
    <property type="entry name" value="p450"/>
    <property type="match status" value="1"/>
</dbReference>
<keyword evidence="6 7" id="KW-0503">Monooxygenase</keyword>
<dbReference type="InterPro" id="IPR050121">
    <property type="entry name" value="Cytochrome_P450_monoxygenase"/>
</dbReference>
<dbReference type="PANTHER" id="PTHR24305:SF166">
    <property type="entry name" value="CYTOCHROME P450 12A4, MITOCHONDRIAL-RELATED"/>
    <property type="match status" value="1"/>
</dbReference>
<gene>
    <name evidence="9" type="ORF">SUNI508_09516</name>
</gene>
<dbReference type="PRINTS" id="PR00465">
    <property type="entry name" value="EP450IV"/>
</dbReference>
<dbReference type="InterPro" id="IPR017972">
    <property type="entry name" value="Cyt_P450_CS"/>
</dbReference>
<protein>
    <submittedName>
        <fullName evidence="9">Cytochrome P450</fullName>
    </submittedName>
</protein>
<evidence type="ECO:0000256" key="4">
    <source>
        <dbReference type="ARBA" id="ARBA00022723"/>
    </source>
</evidence>
<keyword evidence="7" id="KW-0560">Oxidoreductase</keyword>
<organism evidence="9 10">
    <name type="scientific">Seiridium unicorne</name>
    <dbReference type="NCBI Taxonomy" id="138068"/>
    <lineage>
        <taxon>Eukaryota</taxon>
        <taxon>Fungi</taxon>
        <taxon>Dikarya</taxon>
        <taxon>Ascomycota</taxon>
        <taxon>Pezizomycotina</taxon>
        <taxon>Sordariomycetes</taxon>
        <taxon>Xylariomycetidae</taxon>
        <taxon>Amphisphaeriales</taxon>
        <taxon>Sporocadaceae</taxon>
        <taxon>Seiridium</taxon>
    </lineage>
</organism>
<dbReference type="InterPro" id="IPR001128">
    <property type="entry name" value="Cyt_P450"/>
</dbReference>
<evidence type="ECO:0000256" key="1">
    <source>
        <dbReference type="ARBA" id="ARBA00001971"/>
    </source>
</evidence>
<keyword evidence="10" id="KW-1185">Reference proteome</keyword>
<comment type="similarity">
    <text evidence="2 7">Belongs to the cytochrome P450 family.</text>
</comment>
<dbReference type="PROSITE" id="PS00086">
    <property type="entry name" value="CYTOCHROME_P450"/>
    <property type="match status" value="1"/>
</dbReference>
<evidence type="ECO:0000256" key="8">
    <source>
        <dbReference type="SAM" id="Phobius"/>
    </source>
</evidence>
<keyword evidence="8" id="KW-0472">Membrane</keyword>
<keyword evidence="8" id="KW-1133">Transmembrane helix</keyword>
<evidence type="ECO:0000313" key="9">
    <source>
        <dbReference type="EMBL" id="KAK9416606.1"/>
    </source>
</evidence>
<comment type="cofactor">
    <cofactor evidence="1">
        <name>heme</name>
        <dbReference type="ChEBI" id="CHEBI:30413"/>
    </cofactor>
</comment>
<dbReference type="EMBL" id="JARVKF010000405">
    <property type="protein sequence ID" value="KAK9416606.1"/>
    <property type="molecule type" value="Genomic_DNA"/>
</dbReference>
<comment type="caution">
    <text evidence="9">The sequence shown here is derived from an EMBL/GenBank/DDBJ whole genome shotgun (WGS) entry which is preliminary data.</text>
</comment>
<evidence type="ECO:0000256" key="5">
    <source>
        <dbReference type="ARBA" id="ARBA00023004"/>
    </source>
</evidence>